<evidence type="ECO:0000313" key="1">
    <source>
        <dbReference type="EMBL" id="KAL0636201.1"/>
    </source>
</evidence>
<gene>
    <name evidence="1" type="ORF">Q9L58_004877</name>
</gene>
<accession>A0ABR3GJU4</accession>
<name>A0ABR3GJU4_9PEZI</name>
<sequence>MGVEKFAVHTYLMQPLTDSMRGKTPGGMTTLAVEFVDSGRLYLFQTRDGIAQWCFRPTLGGVQFGHTSTGHDRNLDGFKPCRHSFFFDELVPVTTRTFRSLVALLHLQRPESPTSVCGIHSDWHEHHVVNIYLKNPKGNLNTVCTTHIICGITELEDIFHTLCCCAIGDSRQIAELDLNGNLVRGREWSYMFAESEQISVEDCLWSDSHIVRLLPFPCKFGPAV</sequence>
<evidence type="ECO:0000313" key="2">
    <source>
        <dbReference type="Proteomes" id="UP001447188"/>
    </source>
</evidence>
<dbReference type="EMBL" id="JBBBZM010000055">
    <property type="protein sequence ID" value="KAL0636201.1"/>
    <property type="molecule type" value="Genomic_DNA"/>
</dbReference>
<protein>
    <submittedName>
        <fullName evidence="1">Uncharacterized protein</fullName>
    </submittedName>
</protein>
<keyword evidence="2" id="KW-1185">Reference proteome</keyword>
<comment type="caution">
    <text evidence="1">The sequence shown here is derived from an EMBL/GenBank/DDBJ whole genome shotgun (WGS) entry which is preliminary data.</text>
</comment>
<reference evidence="1 2" key="1">
    <citation type="submission" date="2024-02" db="EMBL/GenBank/DDBJ databases">
        <title>Discinaceae phylogenomics.</title>
        <authorList>
            <person name="Dirks A.C."/>
            <person name="James T.Y."/>
        </authorList>
    </citation>
    <scope>NUCLEOTIDE SEQUENCE [LARGE SCALE GENOMIC DNA]</scope>
    <source>
        <strain evidence="1 2">ACD0624</strain>
    </source>
</reference>
<dbReference type="Proteomes" id="UP001447188">
    <property type="component" value="Unassembled WGS sequence"/>
</dbReference>
<organism evidence="1 2">
    <name type="scientific">Discina gigas</name>
    <dbReference type="NCBI Taxonomy" id="1032678"/>
    <lineage>
        <taxon>Eukaryota</taxon>
        <taxon>Fungi</taxon>
        <taxon>Dikarya</taxon>
        <taxon>Ascomycota</taxon>
        <taxon>Pezizomycotina</taxon>
        <taxon>Pezizomycetes</taxon>
        <taxon>Pezizales</taxon>
        <taxon>Discinaceae</taxon>
        <taxon>Discina</taxon>
    </lineage>
</organism>
<proteinExistence type="predicted"/>